<dbReference type="InterPro" id="IPR005902">
    <property type="entry name" value="HU_DNA-bd_put"/>
</dbReference>
<dbReference type="SUPFAM" id="SSF47729">
    <property type="entry name" value="IHF-like DNA-binding proteins"/>
    <property type="match status" value="1"/>
</dbReference>
<sequence>MPAKFITTKKTVPFGPEMKELYCATLVKNREVDLHEIAEALSESSTLNPVDCYGVMVGMAAQIAKHLQEGNVVNIEFLGTFRIRAKSTAVESPELVTEKTIGKPSVNFRPSVLMKQRISKTQFVTKK</sequence>
<dbReference type="KEGG" id="csal:NBC122_02166"/>
<evidence type="ECO:0000256" key="1">
    <source>
        <dbReference type="ARBA" id="ARBA00023125"/>
    </source>
</evidence>
<dbReference type="NCBIfam" id="TIGR01201">
    <property type="entry name" value="HU_rel"/>
    <property type="match status" value="1"/>
</dbReference>
<keyword evidence="4" id="KW-1185">Reference proteome</keyword>
<dbReference type="AlphaFoldDB" id="A0A4P6ZH06"/>
<feature type="domain" description="HU" evidence="2">
    <location>
        <begin position="1"/>
        <end position="123"/>
    </location>
</feature>
<dbReference type="GO" id="GO:0003677">
    <property type="term" value="F:DNA binding"/>
    <property type="evidence" value="ECO:0007669"/>
    <property type="project" value="UniProtKB-KW"/>
</dbReference>
<dbReference type="Proteomes" id="UP000294419">
    <property type="component" value="Chromosome"/>
</dbReference>
<proteinExistence type="predicted"/>
<dbReference type="InterPro" id="IPR010992">
    <property type="entry name" value="IHF-like_DNA-bd_dom_sf"/>
</dbReference>
<protein>
    <recommendedName>
        <fullName evidence="2">HU domain-containing protein</fullName>
    </recommendedName>
</protein>
<dbReference type="Gene3D" id="4.10.520.10">
    <property type="entry name" value="IHF-like DNA-binding proteins"/>
    <property type="match status" value="1"/>
</dbReference>
<gene>
    <name evidence="3" type="ORF">NBC122_02166</name>
</gene>
<reference evidence="3 4" key="1">
    <citation type="submission" date="2019-03" db="EMBL/GenBank/DDBJ databases">
        <authorList>
            <person name="Kim H."/>
            <person name="Yu S.-M."/>
        </authorList>
    </citation>
    <scope>NUCLEOTIDE SEQUENCE [LARGE SCALE GENOMIC DNA]</scope>
    <source>
        <strain evidence="3 4">NBC122</strain>
    </source>
</reference>
<organism evidence="3 4">
    <name type="scientific">Chryseobacterium salivictor</name>
    <dbReference type="NCBI Taxonomy" id="2547600"/>
    <lineage>
        <taxon>Bacteria</taxon>
        <taxon>Pseudomonadati</taxon>
        <taxon>Bacteroidota</taxon>
        <taxon>Flavobacteriia</taxon>
        <taxon>Flavobacteriales</taxon>
        <taxon>Weeksellaceae</taxon>
        <taxon>Chryseobacterium group</taxon>
        <taxon>Chryseobacterium</taxon>
    </lineage>
</organism>
<dbReference type="RefSeq" id="WP_165983214.1">
    <property type="nucleotide sequence ID" value="NZ_CP037954.1"/>
</dbReference>
<accession>A0A4P6ZH06</accession>
<dbReference type="Pfam" id="PF18291">
    <property type="entry name" value="HU-HIG"/>
    <property type="match status" value="1"/>
</dbReference>
<name>A0A4P6ZH06_9FLAO</name>
<dbReference type="EMBL" id="CP037954">
    <property type="protein sequence ID" value="QBO58973.1"/>
    <property type="molecule type" value="Genomic_DNA"/>
</dbReference>
<evidence type="ECO:0000313" key="3">
    <source>
        <dbReference type="EMBL" id="QBO58973.1"/>
    </source>
</evidence>
<evidence type="ECO:0000259" key="2">
    <source>
        <dbReference type="Pfam" id="PF18291"/>
    </source>
</evidence>
<evidence type="ECO:0000313" key="4">
    <source>
        <dbReference type="Proteomes" id="UP000294419"/>
    </source>
</evidence>
<keyword evidence="1" id="KW-0238">DNA-binding</keyword>
<dbReference type="InterPro" id="IPR041607">
    <property type="entry name" value="HU-HIG"/>
</dbReference>